<feature type="domain" description="TonB-dependent receptor-like beta-barrel" evidence="13">
    <location>
        <begin position="238"/>
        <end position="647"/>
    </location>
</feature>
<comment type="subcellular location">
    <subcellularLocation>
        <location evidence="1 10">Cell outer membrane</location>
        <topology evidence="1 10">Multi-pass membrane protein</topology>
    </subcellularLocation>
</comment>
<sequence>MPPRFTLAPIALALTSALAGIAHAADDSTSLVLNPVVVTGSRAEAASFDMPAAIDVLDRDQITAGQPRINASEALVAVPGVIANNRQNYAQDLQISTRGFGARSAFGVRGVKLIADGIPASMPDGQGQAATFNLDVAERMEVLRGPYSAIYGNHSGGVIQLFTREPTGRPSVEGGFAAGSYGTTKAELSAQGQLEGLGYVLDATRLKTDGYRDHSAATREQAFAKITTKPDDVSKLTFVVNGFWQRADDPLGVTWGSYKNNPRAIDPGTGSSPTPATTYNTRKSIDHLQGGVTYERRFGTDTLQLSAYSGQRSVIQYQAIAPSSPSAITRGSGGVVDFDRDFYGVGGRWIAVRQAGGGKLTTTFGADYDVSKDNRSGYDNRSGVKSTLRRKEVDNVESTGTYIQSEWQRGDWIVSGGLRYSAVKFSVDDKYIVGINGDDSGSRNYSKTTPVLGVVYKLNPAVNLYASAARGFETPTLNEMFYATPTTGFNFGLSPARSEHLETGVKALVGNSSRVNLALFQVKTDDELVVLASSGGRTSYQNAGKTLRQGVELAFDTAWRRDLTSRFAFTMLRAIYDEGFGSTTPVDAGNTMPGIPRTSAFGDLAWKPLPGVTAAIEGIYRSRTYVNDANTATPAPSYAIANVRVSAEQKAGPWRFTEFARIDNLFDRNYIGSVIVGDGNGRYYEPAPGRNGMVGVNARYTW</sequence>
<evidence type="ECO:0000259" key="13">
    <source>
        <dbReference type="Pfam" id="PF00593"/>
    </source>
</evidence>
<feature type="chain" id="PRO_5045358535" description="TonB-dependent receptor" evidence="12">
    <location>
        <begin position="25"/>
        <end position="702"/>
    </location>
</feature>
<dbReference type="RefSeq" id="WP_284189135.1">
    <property type="nucleotide sequence ID" value="NZ_BSPX01000067.1"/>
</dbReference>
<feature type="domain" description="TonB-dependent receptor plug" evidence="14">
    <location>
        <begin position="49"/>
        <end position="158"/>
    </location>
</feature>
<dbReference type="Proteomes" id="UP001157167">
    <property type="component" value="Unassembled WGS sequence"/>
</dbReference>
<dbReference type="EMBL" id="BSPX01000067">
    <property type="protein sequence ID" value="GLT23972.1"/>
    <property type="molecule type" value="Genomic_DNA"/>
</dbReference>
<feature type="signal peptide" evidence="12">
    <location>
        <begin position="1"/>
        <end position="24"/>
    </location>
</feature>
<dbReference type="Gene3D" id="2.40.170.20">
    <property type="entry name" value="TonB-dependent receptor, beta-barrel domain"/>
    <property type="match status" value="1"/>
</dbReference>
<name>A0ABQ6FFF0_9RHOO</name>
<dbReference type="CDD" id="cd01347">
    <property type="entry name" value="ligand_gated_channel"/>
    <property type="match status" value="1"/>
</dbReference>
<dbReference type="Pfam" id="PF07715">
    <property type="entry name" value="Plug"/>
    <property type="match status" value="1"/>
</dbReference>
<evidence type="ECO:0000256" key="2">
    <source>
        <dbReference type="ARBA" id="ARBA00009810"/>
    </source>
</evidence>
<evidence type="ECO:0000256" key="3">
    <source>
        <dbReference type="ARBA" id="ARBA00022448"/>
    </source>
</evidence>
<keyword evidence="8" id="KW-0675">Receptor</keyword>
<evidence type="ECO:0000256" key="5">
    <source>
        <dbReference type="ARBA" id="ARBA00022692"/>
    </source>
</evidence>
<evidence type="ECO:0000256" key="6">
    <source>
        <dbReference type="ARBA" id="ARBA00023077"/>
    </source>
</evidence>
<evidence type="ECO:0000256" key="4">
    <source>
        <dbReference type="ARBA" id="ARBA00022452"/>
    </source>
</evidence>
<keyword evidence="12" id="KW-0732">Signal</keyword>
<evidence type="ECO:0000256" key="1">
    <source>
        <dbReference type="ARBA" id="ARBA00004571"/>
    </source>
</evidence>
<evidence type="ECO:0008006" key="17">
    <source>
        <dbReference type="Google" id="ProtNLM"/>
    </source>
</evidence>
<evidence type="ECO:0000256" key="9">
    <source>
        <dbReference type="ARBA" id="ARBA00023237"/>
    </source>
</evidence>
<dbReference type="InterPro" id="IPR012910">
    <property type="entry name" value="Plug_dom"/>
</dbReference>
<evidence type="ECO:0000256" key="11">
    <source>
        <dbReference type="RuleBase" id="RU003357"/>
    </source>
</evidence>
<dbReference type="InterPro" id="IPR039426">
    <property type="entry name" value="TonB-dep_rcpt-like"/>
</dbReference>
<keyword evidence="9 10" id="KW-0998">Cell outer membrane</keyword>
<protein>
    <recommendedName>
        <fullName evidence="17">TonB-dependent receptor</fullName>
    </recommendedName>
</protein>
<dbReference type="PANTHER" id="PTHR30069:SF28">
    <property type="entry name" value="TONB-DEPENDENT RECEPTOR YNCD-RELATED"/>
    <property type="match status" value="1"/>
</dbReference>
<keyword evidence="4 10" id="KW-1134">Transmembrane beta strand</keyword>
<keyword evidence="5 10" id="KW-0812">Transmembrane</keyword>
<reference evidence="16" key="1">
    <citation type="journal article" date="2019" name="Int. J. Syst. Evol. Microbiol.">
        <title>The Global Catalogue of Microorganisms (GCM) 10K type strain sequencing project: providing services to taxonomists for standard genome sequencing and annotation.</title>
        <authorList>
            <consortium name="The Broad Institute Genomics Platform"/>
            <consortium name="The Broad Institute Genome Sequencing Center for Infectious Disease"/>
            <person name="Wu L."/>
            <person name="Ma J."/>
        </authorList>
    </citation>
    <scope>NUCLEOTIDE SEQUENCE [LARGE SCALE GENOMIC DNA]</scope>
    <source>
        <strain evidence="16">NBRC 102407</strain>
    </source>
</reference>
<keyword evidence="7 10" id="KW-0472">Membrane</keyword>
<evidence type="ECO:0000313" key="16">
    <source>
        <dbReference type="Proteomes" id="UP001157167"/>
    </source>
</evidence>
<evidence type="ECO:0000256" key="12">
    <source>
        <dbReference type="SAM" id="SignalP"/>
    </source>
</evidence>
<proteinExistence type="inferred from homology"/>
<keyword evidence="3 10" id="KW-0813">Transport</keyword>
<evidence type="ECO:0000259" key="14">
    <source>
        <dbReference type="Pfam" id="PF07715"/>
    </source>
</evidence>
<gene>
    <name evidence="15" type="ORF">GCM10007933_34430</name>
</gene>
<evidence type="ECO:0000256" key="8">
    <source>
        <dbReference type="ARBA" id="ARBA00023170"/>
    </source>
</evidence>
<dbReference type="PANTHER" id="PTHR30069">
    <property type="entry name" value="TONB-DEPENDENT OUTER MEMBRANE RECEPTOR"/>
    <property type="match status" value="1"/>
</dbReference>
<comment type="similarity">
    <text evidence="2 10 11">Belongs to the TonB-dependent receptor family.</text>
</comment>
<dbReference type="SUPFAM" id="SSF56935">
    <property type="entry name" value="Porins"/>
    <property type="match status" value="1"/>
</dbReference>
<keyword evidence="16" id="KW-1185">Reference proteome</keyword>
<dbReference type="InterPro" id="IPR036942">
    <property type="entry name" value="Beta-barrel_TonB_sf"/>
</dbReference>
<accession>A0ABQ6FFF0</accession>
<evidence type="ECO:0000256" key="7">
    <source>
        <dbReference type="ARBA" id="ARBA00023136"/>
    </source>
</evidence>
<dbReference type="Gene3D" id="2.170.130.10">
    <property type="entry name" value="TonB-dependent receptor, plug domain"/>
    <property type="match status" value="1"/>
</dbReference>
<keyword evidence="6 11" id="KW-0798">TonB box</keyword>
<dbReference type="InterPro" id="IPR000531">
    <property type="entry name" value="Beta-barrel_TonB"/>
</dbReference>
<dbReference type="PROSITE" id="PS52016">
    <property type="entry name" value="TONB_DEPENDENT_REC_3"/>
    <property type="match status" value="1"/>
</dbReference>
<dbReference type="InterPro" id="IPR037066">
    <property type="entry name" value="Plug_dom_sf"/>
</dbReference>
<organism evidence="15 16">
    <name type="scientific">Zoogloea oryzae</name>
    <dbReference type="NCBI Taxonomy" id="310767"/>
    <lineage>
        <taxon>Bacteria</taxon>
        <taxon>Pseudomonadati</taxon>
        <taxon>Pseudomonadota</taxon>
        <taxon>Betaproteobacteria</taxon>
        <taxon>Rhodocyclales</taxon>
        <taxon>Zoogloeaceae</taxon>
        <taxon>Zoogloea</taxon>
    </lineage>
</organism>
<dbReference type="Pfam" id="PF00593">
    <property type="entry name" value="TonB_dep_Rec_b-barrel"/>
    <property type="match status" value="1"/>
</dbReference>
<evidence type="ECO:0000256" key="10">
    <source>
        <dbReference type="PROSITE-ProRule" id="PRU01360"/>
    </source>
</evidence>
<evidence type="ECO:0000313" key="15">
    <source>
        <dbReference type="EMBL" id="GLT23972.1"/>
    </source>
</evidence>
<comment type="caution">
    <text evidence="15">The sequence shown here is derived from an EMBL/GenBank/DDBJ whole genome shotgun (WGS) entry which is preliminary data.</text>
</comment>